<dbReference type="SUPFAM" id="SSF56507">
    <property type="entry name" value="Methionine synthase activation domain-like"/>
    <property type="match status" value="1"/>
</dbReference>
<dbReference type="EMBL" id="DVHF01000040">
    <property type="protein sequence ID" value="HIR56733.1"/>
    <property type="molecule type" value="Genomic_DNA"/>
</dbReference>
<proteinExistence type="predicted"/>
<evidence type="ECO:0000313" key="1">
    <source>
        <dbReference type="EMBL" id="HIR56733.1"/>
    </source>
</evidence>
<dbReference type="Gene3D" id="3.40.109.40">
    <property type="match status" value="1"/>
</dbReference>
<reference evidence="1" key="1">
    <citation type="submission" date="2020-10" db="EMBL/GenBank/DDBJ databases">
        <authorList>
            <person name="Gilroy R."/>
        </authorList>
    </citation>
    <scope>NUCLEOTIDE SEQUENCE</scope>
    <source>
        <strain evidence="1">ChiSjej1B19-7085</strain>
    </source>
</reference>
<protein>
    <submittedName>
        <fullName evidence="1">Methionine synthase</fullName>
    </submittedName>
</protein>
<sequence>MKLPLPEKIPVSEICRGMGLPSHAEPDEATLALAEKAAALVLESAQPRMIWRQLPLAWDGDSPRIAAELPLEGRDIRLHLAGCDGCVLLAVTLGPGTDLLLRRLSAGGMDLAVAADAAASVLIEQCADEAERQIRDGLPPDRYMTGRYSPGYGDLTIQIQGRLVDAVNAQRQIGLAVTSNGILTPRKSITALLGVADHPVKGHLAGCASCALREICKYRKEGKTCAGN</sequence>
<accession>A0A9D1DPP1</accession>
<evidence type="ECO:0000313" key="2">
    <source>
        <dbReference type="Proteomes" id="UP000886785"/>
    </source>
</evidence>
<reference evidence="1" key="2">
    <citation type="journal article" date="2021" name="PeerJ">
        <title>Extensive microbial diversity within the chicken gut microbiome revealed by metagenomics and culture.</title>
        <authorList>
            <person name="Gilroy R."/>
            <person name="Ravi A."/>
            <person name="Getino M."/>
            <person name="Pursley I."/>
            <person name="Horton D.L."/>
            <person name="Alikhan N.F."/>
            <person name="Baker D."/>
            <person name="Gharbi K."/>
            <person name="Hall N."/>
            <person name="Watson M."/>
            <person name="Adriaenssens E.M."/>
            <person name="Foster-Nyarko E."/>
            <person name="Jarju S."/>
            <person name="Secka A."/>
            <person name="Antonio M."/>
            <person name="Oren A."/>
            <person name="Chaudhuri R.R."/>
            <person name="La Ragione R."/>
            <person name="Hildebrand F."/>
            <person name="Pallen M.J."/>
        </authorList>
    </citation>
    <scope>NUCLEOTIDE SEQUENCE</scope>
    <source>
        <strain evidence="1">ChiSjej1B19-7085</strain>
    </source>
</reference>
<name>A0A9D1DPP1_9FIRM</name>
<dbReference type="InterPro" id="IPR037010">
    <property type="entry name" value="VitB12-dep_Met_synth_activ_sf"/>
</dbReference>
<comment type="caution">
    <text evidence="1">The sequence shown here is derived from an EMBL/GenBank/DDBJ whole genome shotgun (WGS) entry which is preliminary data.</text>
</comment>
<dbReference type="Proteomes" id="UP000886785">
    <property type="component" value="Unassembled WGS sequence"/>
</dbReference>
<dbReference type="AlphaFoldDB" id="A0A9D1DPP1"/>
<organism evidence="1 2">
    <name type="scientific">Candidatus Gallacutalibacter pullicola</name>
    <dbReference type="NCBI Taxonomy" id="2840830"/>
    <lineage>
        <taxon>Bacteria</taxon>
        <taxon>Bacillati</taxon>
        <taxon>Bacillota</taxon>
        <taxon>Clostridia</taxon>
        <taxon>Eubacteriales</taxon>
        <taxon>Candidatus Gallacutalibacter</taxon>
    </lineage>
</organism>
<gene>
    <name evidence="1" type="ORF">IAA54_03610</name>
</gene>
<dbReference type="GO" id="GO:0008705">
    <property type="term" value="F:methionine synthase activity"/>
    <property type="evidence" value="ECO:0007669"/>
    <property type="project" value="InterPro"/>
</dbReference>